<dbReference type="RefSeq" id="WP_163797896.1">
    <property type="nucleotide sequence ID" value="NZ_AP022588.1"/>
</dbReference>
<evidence type="ECO:0008006" key="3">
    <source>
        <dbReference type="Google" id="ProtNLM"/>
    </source>
</evidence>
<evidence type="ECO:0000313" key="2">
    <source>
        <dbReference type="Proteomes" id="UP000467193"/>
    </source>
</evidence>
<dbReference type="KEGG" id="msei:MSEDJ_31860"/>
<dbReference type="Proteomes" id="UP000467193">
    <property type="component" value="Chromosome"/>
</dbReference>
<keyword evidence="2" id="KW-1185">Reference proteome</keyword>
<dbReference type="EMBL" id="AP022588">
    <property type="protein sequence ID" value="BBY29090.1"/>
    <property type="molecule type" value="Genomic_DNA"/>
</dbReference>
<gene>
    <name evidence="1" type="ORF">MSEDJ_31860</name>
</gene>
<organism evidence="1 2">
    <name type="scientific">Mycolicibacterium sediminis</name>
    <dbReference type="NCBI Taxonomy" id="1286180"/>
    <lineage>
        <taxon>Bacteria</taxon>
        <taxon>Bacillati</taxon>
        <taxon>Actinomycetota</taxon>
        <taxon>Actinomycetes</taxon>
        <taxon>Mycobacteriales</taxon>
        <taxon>Mycobacteriaceae</taxon>
        <taxon>Mycolicibacterium</taxon>
    </lineage>
</organism>
<protein>
    <recommendedName>
        <fullName evidence="3">N-acetyltransferase</fullName>
    </recommendedName>
</protein>
<reference evidence="1 2" key="1">
    <citation type="journal article" date="2019" name="Emerg. Microbes Infect.">
        <title>Comprehensive subspecies identification of 175 nontuberculous mycobacteria species based on 7547 genomic profiles.</title>
        <authorList>
            <person name="Matsumoto Y."/>
            <person name="Kinjo T."/>
            <person name="Motooka D."/>
            <person name="Nabeya D."/>
            <person name="Jung N."/>
            <person name="Uechi K."/>
            <person name="Horii T."/>
            <person name="Iida T."/>
            <person name="Fujita J."/>
            <person name="Nakamura S."/>
        </authorList>
    </citation>
    <scope>NUCLEOTIDE SEQUENCE [LARGE SCALE GENOMIC DNA]</scope>
    <source>
        <strain evidence="1 2">JCM 17899</strain>
    </source>
</reference>
<dbReference type="AlphaFoldDB" id="A0A7I7QSQ6"/>
<name>A0A7I7QSQ6_9MYCO</name>
<accession>A0A7I7QSQ6</accession>
<evidence type="ECO:0000313" key="1">
    <source>
        <dbReference type="EMBL" id="BBY29090.1"/>
    </source>
</evidence>
<sequence>MSVPCAEFEHYASFRMTENISWWDSDSSATMVLSTPELDRTLWSDYLAGAERSYQRYGVQAALDVAAICDGADTAMFWAIVDDGGHVIGGVRAKGPLTGADDSHAVVEWAGHPGLPMVRKMIDDRTPFGILEMKSAWTTDARDRARSVSTALARSGFHAMELMGVQFCMATSAPHVLERWGSSGGVVAHIPAAPYPDERYRTKMMWWDRRTFANYADPEQVSKIIRETSAISTVAAIAL</sequence>
<proteinExistence type="predicted"/>